<reference evidence="5" key="1">
    <citation type="submission" date="2023-10" db="EMBL/GenBank/DDBJ databases">
        <authorList>
            <person name="Chen Y."/>
            <person name="Shah S."/>
            <person name="Dougan E. K."/>
            <person name="Thang M."/>
            <person name="Chan C."/>
        </authorList>
    </citation>
    <scope>NUCLEOTIDE SEQUENCE [LARGE SCALE GENOMIC DNA]</scope>
</reference>
<dbReference type="Pfam" id="PF19040">
    <property type="entry name" value="SGNH"/>
    <property type="match status" value="1"/>
</dbReference>
<comment type="caution">
    <text evidence="5">The sequence shown here is derived from an EMBL/GenBank/DDBJ whole genome shotgun (WGS) entry which is preliminary data.</text>
</comment>
<dbReference type="Proteomes" id="UP001189429">
    <property type="component" value="Unassembled WGS sequence"/>
</dbReference>
<dbReference type="EMBL" id="CAUYUJ010010291">
    <property type="protein sequence ID" value="CAK0828986.1"/>
    <property type="molecule type" value="Genomic_DNA"/>
</dbReference>
<evidence type="ECO:0000313" key="5">
    <source>
        <dbReference type="EMBL" id="CAK0828986.1"/>
    </source>
</evidence>
<keyword evidence="6" id="KW-1185">Reference proteome</keyword>
<feature type="transmembrane region" description="Helical" evidence="2">
    <location>
        <begin position="430"/>
        <end position="448"/>
    </location>
</feature>
<feature type="transmembrane region" description="Helical" evidence="2">
    <location>
        <begin position="236"/>
        <end position="257"/>
    </location>
</feature>
<feature type="transmembrane region" description="Helical" evidence="2">
    <location>
        <begin position="351"/>
        <end position="371"/>
    </location>
</feature>
<dbReference type="PANTHER" id="PTHR23028">
    <property type="entry name" value="ACETYLTRANSFERASE"/>
    <property type="match status" value="1"/>
</dbReference>
<dbReference type="PANTHER" id="PTHR23028:SF53">
    <property type="entry name" value="ACYL_TRANSF_3 DOMAIN-CONTAINING PROTEIN"/>
    <property type="match status" value="1"/>
</dbReference>
<feature type="transmembrane region" description="Helical" evidence="2">
    <location>
        <begin position="391"/>
        <end position="409"/>
    </location>
</feature>
<protein>
    <recommendedName>
        <fullName evidence="7">Acyltransferase</fullName>
    </recommendedName>
</protein>
<evidence type="ECO:0000259" key="4">
    <source>
        <dbReference type="Pfam" id="PF19040"/>
    </source>
</evidence>
<keyword evidence="2" id="KW-0812">Transmembrane</keyword>
<feature type="transmembrane region" description="Helical" evidence="2">
    <location>
        <begin position="203"/>
        <end position="224"/>
    </location>
</feature>
<evidence type="ECO:0000313" key="6">
    <source>
        <dbReference type="Proteomes" id="UP001189429"/>
    </source>
</evidence>
<sequence length="801" mass="87187">MAPDTLEKPSGGKLSSSNGDGYRPDIDGLRALAVLSVFAYHINKALLPGGFTGVDVFFVISGYVVMGSLLRSSPDQSQLNGESARLTEVDLGEAASSSESSDSETRGCVPAGRGSWFDFTLESIMGFYARRMKRLLPASVALIFVVGLLIAVVIPPWELYRSRYYKSGMLGLVGWANQYYASLEISYFDEGAATLEMNPFTHMWSLGVEEQFYLVFPLAMFIAYPQCGRIARLPSVLLPKVVFGSALALSLLTSWWLTAASPQYRGTVADTIPSRLWELMAGVMLCELHVSSGQAVSQSLGVPGDLVGGAAAALIGYSLLRTRDDQGFPCPGALPAVLGTLAFIDSGTSRLSFTSWCFSFPALVYVGKLSYPIYLWHWPLLVLRRHLAQESVASTALCVVLVFLLAAISHEVLEGQVRRWRPRSKIQWEVFAVMLPLVLGCLSWLWLLNAEGLMIFGTTESALGCGRVSPANEAVLLSPPPSQRKLVDNHCGCSYLEPTFHVPQFAQTGEGASSLTACYRYAPPPLSGHHDEPGSPFVGPCTVAGRSARWRKDRAVLARQADECLQPDRGADNDAKALWLAGDSHSSHLVPALEMASIGYSLRSFRTTAPCSSYYQRRYPECDAYVDMVTKSVLKYARPGDIFVLAGRRRSSPNDLEDYKVFVESFAKDLAHAGASLLLLGDATAFGPPGTSCIPTCFTSGARDDCEKPFATAKHEQRIFTNISRGLAAQLPGVYFFDFMPLLCSDKTCSVFIPGTNTLLNWDGGHLTIAGSKYLWPWFCSVLRNISLDGAPFEPVAVVNT</sequence>
<keyword evidence="2" id="KW-0472">Membrane</keyword>
<evidence type="ECO:0000259" key="3">
    <source>
        <dbReference type="Pfam" id="PF01757"/>
    </source>
</evidence>
<dbReference type="InterPro" id="IPR043968">
    <property type="entry name" value="SGNH"/>
</dbReference>
<dbReference type="Pfam" id="PF01757">
    <property type="entry name" value="Acyl_transf_3"/>
    <property type="match status" value="1"/>
</dbReference>
<name>A0ABN9SAY6_9DINO</name>
<feature type="region of interest" description="Disordered" evidence="1">
    <location>
        <begin position="1"/>
        <end position="20"/>
    </location>
</feature>
<gene>
    <name evidence="5" type="ORF">PCOR1329_LOCUS28077</name>
</gene>
<evidence type="ECO:0008006" key="7">
    <source>
        <dbReference type="Google" id="ProtNLM"/>
    </source>
</evidence>
<dbReference type="InterPro" id="IPR050879">
    <property type="entry name" value="Acyltransferase_3"/>
</dbReference>
<feature type="transmembrane region" description="Helical" evidence="2">
    <location>
        <begin position="135"/>
        <end position="157"/>
    </location>
</feature>
<feature type="transmembrane region" description="Helical" evidence="2">
    <location>
        <begin position="45"/>
        <end position="66"/>
    </location>
</feature>
<accession>A0ABN9SAY6</accession>
<feature type="domain" description="Acyltransferase 3" evidence="3">
    <location>
        <begin position="25"/>
        <end position="407"/>
    </location>
</feature>
<feature type="domain" description="SGNH" evidence="4">
    <location>
        <begin position="561"/>
        <end position="775"/>
    </location>
</feature>
<dbReference type="InterPro" id="IPR002656">
    <property type="entry name" value="Acyl_transf_3_dom"/>
</dbReference>
<proteinExistence type="predicted"/>
<evidence type="ECO:0000256" key="2">
    <source>
        <dbReference type="SAM" id="Phobius"/>
    </source>
</evidence>
<keyword evidence="2" id="KW-1133">Transmembrane helix</keyword>
<organism evidence="5 6">
    <name type="scientific">Prorocentrum cordatum</name>
    <dbReference type="NCBI Taxonomy" id="2364126"/>
    <lineage>
        <taxon>Eukaryota</taxon>
        <taxon>Sar</taxon>
        <taxon>Alveolata</taxon>
        <taxon>Dinophyceae</taxon>
        <taxon>Prorocentrales</taxon>
        <taxon>Prorocentraceae</taxon>
        <taxon>Prorocentrum</taxon>
    </lineage>
</organism>
<evidence type="ECO:0000256" key="1">
    <source>
        <dbReference type="SAM" id="MobiDB-lite"/>
    </source>
</evidence>